<dbReference type="Gene3D" id="3.80.10.10">
    <property type="entry name" value="Ribonuclease Inhibitor"/>
    <property type="match status" value="1"/>
</dbReference>
<evidence type="ECO:0000313" key="1">
    <source>
        <dbReference type="EMBL" id="KZC07109.1"/>
    </source>
</evidence>
<dbReference type="SMART" id="SM00368">
    <property type="entry name" value="LRR_RI"/>
    <property type="match status" value="3"/>
</dbReference>
<feature type="non-terminal residue" evidence="1">
    <location>
        <position position="1"/>
    </location>
</feature>
<dbReference type="InterPro" id="IPR053040">
    <property type="entry name" value="LRR-containing_protein_71"/>
</dbReference>
<accession>A0A154P5A7</accession>
<dbReference type="PANTHER" id="PTHR46984">
    <property type="entry name" value="LEUCINE-RICH REPEAT-CONTAINING PROTEIN 71"/>
    <property type="match status" value="1"/>
</dbReference>
<proteinExistence type="predicted"/>
<organism evidence="1 2">
    <name type="scientific">Dufourea novaeangliae</name>
    <name type="common">Sweat bee</name>
    <dbReference type="NCBI Taxonomy" id="178035"/>
    <lineage>
        <taxon>Eukaryota</taxon>
        <taxon>Metazoa</taxon>
        <taxon>Ecdysozoa</taxon>
        <taxon>Arthropoda</taxon>
        <taxon>Hexapoda</taxon>
        <taxon>Insecta</taxon>
        <taxon>Pterygota</taxon>
        <taxon>Neoptera</taxon>
        <taxon>Endopterygota</taxon>
        <taxon>Hymenoptera</taxon>
        <taxon>Apocrita</taxon>
        <taxon>Aculeata</taxon>
        <taxon>Apoidea</taxon>
        <taxon>Anthophila</taxon>
        <taxon>Halictidae</taxon>
        <taxon>Rophitinae</taxon>
        <taxon>Dufourea</taxon>
    </lineage>
</organism>
<dbReference type="InterPro" id="IPR001611">
    <property type="entry name" value="Leu-rich_rpt"/>
</dbReference>
<reference evidence="1 2" key="1">
    <citation type="submission" date="2015-07" db="EMBL/GenBank/DDBJ databases">
        <title>The genome of Dufourea novaeangliae.</title>
        <authorList>
            <person name="Pan H."/>
            <person name="Kapheim K."/>
        </authorList>
    </citation>
    <scope>NUCLEOTIDE SEQUENCE [LARGE SCALE GENOMIC DNA]</scope>
    <source>
        <strain evidence="1">0120121106</strain>
        <tissue evidence="1">Whole body</tissue>
    </source>
</reference>
<dbReference type="AlphaFoldDB" id="A0A154P5A7"/>
<dbReference type="EMBL" id="KQ434822">
    <property type="protein sequence ID" value="KZC07109.1"/>
    <property type="molecule type" value="Genomic_DNA"/>
</dbReference>
<keyword evidence="2" id="KW-1185">Reference proteome</keyword>
<sequence length="187" mass="21068">YRSDNFSFLSFDVEESPSFYLTYEGKKQDIPKKIESTDELPNCRVNAYGVMQIGEMLTNIGCLRDLNLDMNPNAQENFHLLCQPAGKQVLLFLSLRHCEITDDGVKKIANELQYQDPPNEPRLISLSLSNNHITCIGAGHVGSMLRTNRSLKSLSLLGNRIRDEGASLIIKELKMYGKLLKLNGHVI</sequence>
<dbReference type="Pfam" id="PF13516">
    <property type="entry name" value="LRR_6"/>
    <property type="match status" value="2"/>
</dbReference>
<dbReference type="InterPro" id="IPR032675">
    <property type="entry name" value="LRR_dom_sf"/>
</dbReference>
<dbReference type="Proteomes" id="UP000076502">
    <property type="component" value="Unassembled WGS sequence"/>
</dbReference>
<evidence type="ECO:0000313" key="2">
    <source>
        <dbReference type="Proteomes" id="UP000076502"/>
    </source>
</evidence>
<name>A0A154P5A7_DUFNO</name>
<dbReference type="PANTHER" id="PTHR46984:SF1">
    <property type="entry name" value="LEUCINE-RICH REPEAT-CONTAINING PROTEIN 71"/>
    <property type="match status" value="1"/>
</dbReference>
<gene>
    <name evidence="1" type="ORF">WN55_08491</name>
</gene>
<dbReference type="STRING" id="178035.A0A154P5A7"/>
<protein>
    <submittedName>
        <fullName evidence="1">Leucine-rich repeat-containing protein 71</fullName>
    </submittedName>
</protein>
<dbReference type="SUPFAM" id="SSF52047">
    <property type="entry name" value="RNI-like"/>
    <property type="match status" value="1"/>
</dbReference>